<dbReference type="Gene3D" id="2.40.50.100">
    <property type="match status" value="1"/>
</dbReference>
<keyword evidence="4" id="KW-0732">Signal</keyword>
<gene>
    <name evidence="5" type="ORF">ACFOOI_14635</name>
</gene>
<accession>A0ABV7Z0R8</accession>
<proteinExistence type="predicted"/>
<feature type="coiled-coil region" evidence="3">
    <location>
        <begin position="145"/>
        <end position="172"/>
    </location>
</feature>
<comment type="subcellular location">
    <subcellularLocation>
        <location evidence="1">Cell envelope</location>
    </subcellularLocation>
</comment>
<protein>
    <submittedName>
        <fullName evidence="5">HlyD family secretion protein</fullName>
    </submittedName>
</protein>
<dbReference type="InterPro" id="IPR050465">
    <property type="entry name" value="UPF0194_transport"/>
</dbReference>
<dbReference type="PROSITE" id="PS51257">
    <property type="entry name" value="PROKAR_LIPOPROTEIN"/>
    <property type="match status" value="1"/>
</dbReference>
<comment type="caution">
    <text evidence="5">The sequence shown here is derived from an EMBL/GenBank/DDBJ whole genome shotgun (WGS) entry which is preliminary data.</text>
</comment>
<dbReference type="RefSeq" id="WP_379838749.1">
    <property type="nucleotide sequence ID" value="NZ_JBHRYQ010000001.1"/>
</dbReference>
<sequence>MKNMNMKNVWVSMLLASSLLACKSGESEYDASGVFEATETIVSAEAAGKIITLNLNEGDELTAGQVLGAIDCENTNLQKAQVEASIKALAAKQNSATPQVQILTEQLASQQKQILTQKQQLTLLIREKNRVENLVKAEAVPTKQLDDVNGQVDVLKKQIDVTESQLNITRQQISSQKEQVAIGNRAIMSEVGPLNERLAQMQNLESKCSIVNPIVGTVLTKYSEANEMASPGKALYKIANLNEMVLRAYVTGDQLAAIKTKQPVKVLVEDGKGGTKELPGTITWISDKAEFTPKTIQTKDERANLVYAIKVSTKNDGFLKLGMYGELKF</sequence>
<feature type="signal peptide" evidence="4">
    <location>
        <begin position="1"/>
        <end position="23"/>
    </location>
</feature>
<keyword evidence="6" id="KW-1185">Reference proteome</keyword>
<evidence type="ECO:0000256" key="3">
    <source>
        <dbReference type="SAM" id="Coils"/>
    </source>
</evidence>
<reference evidence="6" key="1">
    <citation type="journal article" date="2019" name="Int. J. Syst. Evol. Microbiol.">
        <title>The Global Catalogue of Microorganisms (GCM) 10K type strain sequencing project: providing services to taxonomists for standard genome sequencing and annotation.</title>
        <authorList>
            <consortium name="The Broad Institute Genomics Platform"/>
            <consortium name="The Broad Institute Genome Sequencing Center for Infectious Disease"/>
            <person name="Wu L."/>
            <person name="Ma J."/>
        </authorList>
    </citation>
    <scope>NUCLEOTIDE SEQUENCE [LARGE SCALE GENOMIC DNA]</scope>
    <source>
        <strain evidence="6">CECT 7956</strain>
    </source>
</reference>
<dbReference type="EMBL" id="JBHRYQ010000001">
    <property type="protein sequence ID" value="MFC3811897.1"/>
    <property type="molecule type" value="Genomic_DNA"/>
</dbReference>
<evidence type="ECO:0000256" key="2">
    <source>
        <dbReference type="ARBA" id="ARBA00023054"/>
    </source>
</evidence>
<dbReference type="PANTHER" id="PTHR32347:SF23">
    <property type="entry name" value="BLL5650 PROTEIN"/>
    <property type="match status" value="1"/>
</dbReference>
<evidence type="ECO:0000313" key="6">
    <source>
        <dbReference type="Proteomes" id="UP001595616"/>
    </source>
</evidence>
<keyword evidence="2 3" id="KW-0175">Coiled coil</keyword>
<evidence type="ECO:0000313" key="5">
    <source>
        <dbReference type="EMBL" id="MFC3811897.1"/>
    </source>
</evidence>
<organism evidence="5 6">
    <name type="scientific">Lacihabitans lacunae</name>
    <dbReference type="NCBI Taxonomy" id="1028214"/>
    <lineage>
        <taxon>Bacteria</taxon>
        <taxon>Pseudomonadati</taxon>
        <taxon>Bacteroidota</taxon>
        <taxon>Cytophagia</taxon>
        <taxon>Cytophagales</taxon>
        <taxon>Leadbetterellaceae</taxon>
        <taxon>Lacihabitans</taxon>
    </lineage>
</organism>
<feature type="chain" id="PRO_5047303157" evidence="4">
    <location>
        <begin position="24"/>
        <end position="329"/>
    </location>
</feature>
<evidence type="ECO:0000256" key="4">
    <source>
        <dbReference type="SAM" id="SignalP"/>
    </source>
</evidence>
<dbReference type="Proteomes" id="UP001595616">
    <property type="component" value="Unassembled WGS sequence"/>
</dbReference>
<feature type="coiled-coil region" evidence="3">
    <location>
        <begin position="72"/>
        <end position="120"/>
    </location>
</feature>
<evidence type="ECO:0000256" key="1">
    <source>
        <dbReference type="ARBA" id="ARBA00004196"/>
    </source>
</evidence>
<name>A0ABV7Z0R8_9BACT</name>
<dbReference type="PANTHER" id="PTHR32347">
    <property type="entry name" value="EFFLUX SYSTEM COMPONENT YKNX-RELATED"/>
    <property type="match status" value="1"/>
</dbReference>
<dbReference type="Gene3D" id="2.40.30.170">
    <property type="match status" value="1"/>
</dbReference>